<keyword evidence="2" id="KW-1185">Reference proteome</keyword>
<protein>
    <submittedName>
        <fullName evidence="1">Uncharacterized protein</fullName>
    </submittedName>
</protein>
<dbReference type="KEGG" id="ssl:SS1G_08240"/>
<dbReference type="EMBL" id="CH476631">
    <property type="protein sequence ID" value="EDN92377.1"/>
    <property type="molecule type" value="Genomic_DNA"/>
</dbReference>
<reference evidence="2" key="1">
    <citation type="journal article" date="2011" name="PLoS Genet.">
        <title>Genomic analysis of the necrotrophic fungal pathogens Sclerotinia sclerotiorum and Botrytis cinerea.</title>
        <authorList>
            <person name="Amselem J."/>
            <person name="Cuomo C.A."/>
            <person name="van Kan J.A."/>
            <person name="Viaud M."/>
            <person name="Benito E.P."/>
            <person name="Couloux A."/>
            <person name="Coutinho P.M."/>
            <person name="de Vries R.P."/>
            <person name="Dyer P.S."/>
            <person name="Fillinger S."/>
            <person name="Fournier E."/>
            <person name="Gout L."/>
            <person name="Hahn M."/>
            <person name="Kohn L."/>
            <person name="Lapalu N."/>
            <person name="Plummer K.M."/>
            <person name="Pradier J.M."/>
            <person name="Quevillon E."/>
            <person name="Sharon A."/>
            <person name="Simon A."/>
            <person name="ten Have A."/>
            <person name="Tudzynski B."/>
            <person name="Tudzynski P."/>
            <person name="Wincker P."/>
            <person name="Andrew M."/>
            <person name="Anthouard V."/>
            <person name="Beever R.E."/>
            <person name="Beffa R."/>
            <person name="Benoit I."/>
            <person name="Bouzid O."/>
            <person name="Brault B."/>
            <person name="Chen Z."/>
            <person name="Choquer M."/>
            <person name="Collemare J."/>
            <person name="Cotton P."/>
            <person name="Danchin E.G."/>
            <person name="Da Silva C."/>
            <person name="Gautier A."/>
            <person name="Giraud C."/>
            <person name="Giraud T."/>
            <person name="Gonzalez C."/>
            <person name="Grossetete S."/>
            <person name="Guldener U."/>
            <person name="Henrissat B."/>
            <person name="Howlett B.J."/>
            <person name="Kodira C."/>
            <person name="Kretschmer M."/>
            <person name="Lappartient A."/>
            <person name="Leroch M."/>
            <person name="Levis C."/>
            <person name="Mauceli E."/>
            <person name="Neuveglise C."/>
            <person name="Oeser B."/>
            <person name="Pearson M."/>
            <person name="Poulain J."/>
            <person name="Poussereau N."/>
            <person name="Quesneville H."/>
            <person name="Rascle C."/>
            <person name="Schumacher J."/>
            <person name="Segurens B."/>
            <person name="Sexton A."/>
            <person name="Silva E."/>
            <person name="Sirven C."/>
            <person name="Soanes D.M."/>
            <person name="Talbot N.J."/>
            <person name="Templeton M."/>
            <person name="Yandava C."/>
            <person name="Yarden O."/>
            <person name="Zeng Q."/>
            <person name="Rollins J.A."/>
            <person name="Lebrun M.H."/>
            <person name="Dickman M."/>
        </authorList>
    </citation>
    <scope>NUCLEOTIDE SEQUENCE [LARGE SCALE GENOMIC DNA]</scope>
    <source>
        <strain evidence="2">ATCC 18683 / 1980 / Ss-1</strain>
    </source>
</reference>
<accession>A7ESD5</accession>
<sequence>MALVFSAEDPCLVILYFRRVLYPCPPSAVAEI</sequence>
<proteinExistence type="predicted"/>
<gene>
    <name evidence="1" type="ORF">SS1G_08240</name>
</gene>
<dbReference type="AlphaFoldDB" id="A7ESD5"/>
<dbReference type="HOGENOM" id="CLU_3392545_0_0_1"/>
<dbReference type="RefSeq" id="XP_001590500.1">
    <property type="nucleotide sequence ID" value="XM_001590450.1"/>
</dbReference>
<evidence type="ECO:0000313" key="2">
    <source>
        <dbReference type="Proteomes" id="UP000001312"/>
    </source>
</evidence>
<dbReference type="Proteomes" id="UP000001312">
    <property type="component" value="Unassembled WGS sequence"/>
</dbReference>
<dbReference type="GeneID" id="5486823"/>
<evidence type="ECO:0000313" key="1">
    <source>
        <dbReference type="EMBL" id="EDN92377.1"/>
    </source>
</evidence>
<name>A7ESD5_SCLS1</name>
<organism evidence="1 2">
    <name type="scientific">Sclerotinia sclerotiorum (strain ATCC 18683 / 1980 / Ss-1)</name>
    <name type="common">White mold</name>
    <name type="synonym">Whetzelinia sclerotiorum</name>
    <dbReference type="NCBI Taxonomy" id="665079"/>
    <lineage>
        <taxon>Eukaryota</taxon>
        <taxon>Fungi</taxon>
        <taxon>Dikarya</taxon>
        <taxon>Ascomycota</taxon>
        <taxon>Pezizomycotina</taxon>
        <taxon>Leotiomycetes</taxon>
        <taxon>Helotiales</taxon>
        <taxon>Sclerotiniaceae</taxon>
        <taxon>Sclerotinia</taxon>
    </lineage>
</organism>
<dbReference type="InParanoid" id="A7ESD5"/>